<evidence type="ECO:0000313" key="1">
    <source>
        <dbReference type="EMBL" id="PHM22239.1"/>
    </source>
</evidence>
<reference evidence="1 3" key="1">
    <citation type="journal article" date="2017" name="Nat. Microbiol.">
        <title>Natural product diversity associated with the nematode symbionts Photorhabdus and Xenorhabdus.</title>
        <authorList>
            <person name="Tobias N.J."/>
            <person name="Wolff H."/>
            <person name="Djahanschiri B."/>
            <person name="Grundmann F."/>
            <person name="Kronenwerth M."/>
            <person name="Shi Y.M."/>
            <person name="Simonyi S."/>
            <person name="Grun P."/>
            <person name="Shapiro-Ilan D."/>
            <person name="Pidot S.J."/>
            <person name="Stinear T.P."/>
            <person name="Ebersberger I."/>
            <person name="Bode H.B."/>
        </authorList>
    </citation>
    <scope>NUCLEOTIDE SEQUENCE [LARGE SCALE GENOMIC DNA]</scope>
    <source>
        <strain evidence="1 3">DSM 16337</strain>
    </source>
</reference>
<proteinExistence type="predicted"/>
<evidence type="ECO:0000313" key="3">
    <source>
        <dbReference type="Proteomes" id="UP000225605"/>
    </source>
</evidence>
<dbReference type="AlphaFoldDB" id="A0A2D0IKE1"/>
<reference evidence="2 4" key="2">
    <citation type="submission" date="2018-09" db="EMBL/GenBank/DDBJ databases">
        <title>Genomic Encyclopedia of Archaeal and Bacterial Type Strains, Phase II (KMG-II): from individual species to whole genera.</title>
        <authorList>
            <person name="Goeker M."/>
        </authorList>
    </citation>
    <scope>NUCLEOTIDE SEQUENCE [LARGE SCALE GENOMIC DNA]</scope>
    <source>
        <strain evidence="2 4">DSM 16337</strain>
    </source>
</reference>
<protein>
    <submittedName>
        <fullName evidence="1">Uncharacterized protein</fullName>
    </submittedName>
</protein>
<comment type="caution">
    <text evidence="1">The sequence shown here is derived from an EMBL/GenBank/DDBJ whole genome shotgun (WGS) entry which is preliminary data.</text>
</comment>
<evidence type="ECO:0000313" key="2">
    <source>
        <dbReference type="EMBL" id="RKE90583.1"/>
    </source>
</evidence>
<dbReference type="Proteomes" id="UP000283568">
    <property type="component" value="Unassembled WGS sequence"/>
</dbReference>
<dbReference type="EMBL" id="RAQI01000003">
    <property type="protein sequence ID" value="RKE90583.1"/>
    <property type="molecule type" value="Genomic_DNA"/>
</dbReference>
<sequence length="170" mass="19262">MDIDKYDRALQLDILTYLYNAFPNPLEDGEYEGLLGKFNNPDHLIANMLYLEMHELIQKPFIQSTTFDGVTYIFNNHTCFITEKGIDFLLDDGGLSAILKVQTIRIHSDSIKALEELIVNFDANSDVKSSLKSKLRELPASAITHLMNELLAKGIANLPVAFQIIQKFLQ</sequence>
<evidence type="ECO:0000313" key="4">
    <source>
        <dbReference type="Proteomes" id="UP000283568"/>
    </source>
</evidence>
<dbReference type="Proteomes" id="UP000225605">
    <property type="component" value="Unassembled WGS sequence"/>
</dbReference>
<keyword evidence="4" id="KW-1185">Reference proteome</keyword>
<dbReference type="EMBL" id="NIBT01000033">
    <property type="protein sequence ID" value="PHM22239.1"/>
    <property type="molecule type" value="Genomic_DNA"/>
</dbReference>
<organism evidence="1 3">
    <name type="scientific">Xenorhabdus ehlersii</name>
    <dbReference type="NCBI Taxonomy" id="290111"/>
    <lineage>
        <taxon>Bacteria</taxon>
        <taxon>Pseudomonadati</taxon>
        <taxon>Pseudomonadota</taxon>
        <taxon>Gammaproteobacteria</taxon>
        <taxon>Enterobacterales</taxon>
        <taxon>Morganellaceae</taxon>
        <taxon>Xenorhabdus</taxon>
    </lineage>
</organism>
<dbReference type="RefSeq" id="WP_167450594.1">
    <property type="nucleotide sequence ID" value="NZ_CAWNOJ010000046.1"/>
</dbReference>
<gene>
    <name evidence="2" type="ORF">BDE27_2461</name>
    <name evidence="1" type="ORF">Xehl_03843</name>
</gene>
<name>A0A2D0IKE1_9GAMM</name>
<accession>A0A2D0IKE1</accession>